<accession>A0A0E9W4G2</accession>
<dbReference type="EMBL" id="GBXM01023338">
    <property type="protein sequence ID" value="JAH85239.1"/>
    <property type="molecule type" value="Transcribed_RNA"/>
</dbReference>
<organism evidence="1">
    <name type="scientific">Anguilla anguilla</name>
    <name type="common">European freshwater eel</name>
    <name type="synonym">Muraena anguilla</name>
    <dbReference type="NCBI Taxonomy" id="7936"/>
    <lineage>
        <taxon>Eukaryota</taxon>
        <taxon>Metazoa</taxon>
        <taxon>Chordata</taxon>
        <taxon>Craniata</taxon>
        <taxon>Vertebrata</taxon>
        <taxon>Euteleostomi</taxon>
        <taxon>Actinopterygii</taxon>
        <taxon>Neopterygii</taxon>
        <taxon>Teleostei</taxon>
        <taxon>Anguilliformes</taxon>
        <taxon>Anguillidae</taxon>
        <taxon>Anguilla</taxon>
    </lineage>
</organism>
<sequence>MLLSRKQIALCPLEIVSSYYFLAFCTKTKSQIKIFFKCSSSET</sequence>
<dbReference type="AlphaFoldDB" id="A0A0E9W4G2"/>
<protein>
    <submittedName>
        <fullName evidence="1">Uncharacterized protein</fullName>
    </submittedName>
</protein>
<proteinExistence type="predicted"/>
<evidence type="ECO:0000313" key="1">
    <source>
        <dbReference type="EMBL" id="JAH85239.1"/>
    </source>
</evidence>
<name>A0A0E9W4G2_ANGAN</name>
<reference evidence="1" key="1">
    <citation type="submission" date="2014-11" db="EMBL/GenBank/DDBJ databases">
        <authorList>
            <person name="Amaro Gonzalez C."/>
        </authorList>
    </citation>
    <scope>NUCLEOTIDE SEQUENCE</scope>
</reference>
<reference evidence="1" key="2">
    <citation type="journal article" date="2015" name="Fish Shellfish Immunol.">
        <title>Early steps in the European eel (Anguilla anguilla)-Vibrio vulnificus interaction in the gills: Role of the RtxA13 toxin.</title>
        <authorList>
            <person name="Callol A."/>
            <person name="Pajuelo D."/>
            <person name="Ebbesson L."/>
            <person name="Teles M."/>
            <person name="MacKenzie S."/>
            <person name="Amaro C."/>
        </authorList>
    </citation>
    <scope>NUCLEOTIDE SEQUENCE</scope>
</reference>